<proteinExistence type="predicted"/>
<evidence type="ECO:0000313" key="2">
    <source>
        <dbReference type="EMBL" id="MFC4589992.1"/>
    </source>
</evidence>
<accession>A0ABV9EKL4</accession>
<evidence type="ECO:0000256" key="1">
    <source>
        <dbReference type="SAM" id="MobiDB-lite"/>
    </source>
</evidence>
<organism evidence="2 3">
    <name type="scientific">Sphaerisporangium corydalis</name>
    <dbReference type="NCBI Taxonomy" id="1441875"/>
    <lineage>
        <taxon>Bacteria</taxon>
        <taxon>Bacillati</taxon>
        <taxon>Actinomycetota</taxon>
        <taxon>Actinomycetes</taxon>
        <taxon>Streptosporangiales</taxon>
        <taxon>Streptosporangiaceae</taxon>
        <taxon>Sphaerisporangium</taxon>
    </lineage>
</organism>
<dbReference type="RefSeq" id="WP_262849987.1">
    <property type="nucleotide sequence ID" value="NZ_JANZYP010000094.1"/>
</dbReference>
<dbReference type="Proteomes" id="UP001595891">
    <property type="component" value="Unassembled WGS sequence"/>
</dbReference>
<reference evidence="3" key="1">
    <citation type="journal article" date="2019" name="Int. J. Syst. Evol. Microbiol.">
        <title>The Global Catalogue of Microorganisms (GCM) 10K type strain sequencing project: providing services to taxonomists for standard genome sequencing and annotation.</title>
        <authorList>
            <consortium name="The Broad Institute Genomics Platform"/>
            <consortium name="The Broad Institute Genome Sequencing Center for Infectious Disease"/>
            <person name="Wu L."/>
            <person name="Ma J."/>
        </authorList>
    </citation>
    <scope>NUCLEOTIDE SEQUENCE [LARGE SCALE GENOMIC DNA]</scope>
    <source>
        <strain evidence="3">CCUG 49560</strain>
    </source>
</reference>
<sequence length="204" mass="20530">MLAEWRGWVRIAGVLAVVVPATLAVAAPDVRASGGPGWHAAQEQRAVPGHTATARPAPADPGARFDLRDAPPVSWPKPGTALADPAPAGRAATAPPKARAGDLPVWIGPPSSAAGTSAGAAKPPAPAIQVRVLDARAAARSQITGLGLRLTAKTGPVARGGRGGLLGLPARLRRRLGVAAAPGTPAGLRRHHPRPARMPDPDAA</sequence>
<evidence type="ECO:0000313" key="3">
    <source>
        <dbReference type="Proteomes" id="UP001595891"/>
    </source>
</evidence>
<protein>
    <submittedName>
        <fullName evidence="2">Uncharacterized protein</fullName>
    </submittedName>
</protein>
<name>A0ABV9EKL4_9ACTN</name>
<keyword evidence="3" id="KW-1185">Reference proteome</keyword>
<feature type="region of interest" description="Disordered" evidence="1">
    <location>
        <begin position="32"/>
        <end position="103"/>
    </location>
</feature>
<gene>
    <name evidence="2" type="ORF">ACFO8L_28145</name>
</gene>
<feature type="compositionally biased region" description="Low complexity" evidence="1">
    <location>
        <begin position="80"/>
        <end position="103"/>
    </location>
</feature>
<dbReference type="EMBL" id="JBHSFN010000019">
    <property type="protein sequence ID" value="MFC4589992.1"/>
    <property type="molecule type" value="Genomic_DNA"/>
</dbReference>
<comment type="caution">
    <text evidence="2">The sequence shown here is derived from an EMBL/GenBank/DDBJ whole genome shotgun (WGS) entry which is preliminary data.</text>
</comment>
<feature type="region of interest" description="Disordered" evidence="1">
    <location>
        <begin position="178"/>
        <end position="204"/>
    </location>
</feature>